<feature type="transmembrane region" description="Helical" evidence="1">
    <location>
        <begin position="715"/>
        <end position="737"/>
    </location>
</feature>
<comment type="caution">
    <text evidence="2">The sequence shown here is derived from an EMBL/GenBank/DDBJ whole genome shotgun (WGS) entry which is preliminary data.</text>
</comment>
<keyword evidence="1" id="KW-1133">Transmembrane helix</keyword>
<dbReference type="STRING" id="1341695.BBOMB_0653"/>
<keyword evidence="3" id="KW-1185">Reference proteome</keyword>
<feature type="transmembrane region" description="Helical" evidence="1">
    <location>
        <begin position="174"/>
        <end position="190"/>
    </location>
</feature>
<feature type="transmembrane region" description="Helical" evidence="1">
    <location>
        <begin position="211"/>
        <end position="232"/>
    </location>
</feature>
<evidence type="ECO:0000256" key="1">
    <source>
        <dbReference type="SAM" id="Phobius"/>
    </source>
</evidence>
<evidence type="ECO:0000313" key="3">
    <source>
        <dbReference type="Proteomes" id="UP000028730"/>
    </source>
</evidence>
<feature type="transmembrane region" description="Helical" evidence="1">
    <location>
        <begin position="400"/>
        <end position="417"/>
    </location>
</feature>
<keyword evidence="1" id="KW-0472">Membrane</keyword>
<dbReference type="RefSeq" id="WP_052377393.1">
    <property type="nucleotide sequence ID" value="NZ_ATLK01000001.1"/>
</dbReference>
<feature type="transmembrane region" description="Helical" evidence="1">
    <location>
        <begin position="563"/>
        <end position="584"/>
    </location>
</feature>
<gene>
    <name evidence="2" type="ORF">BBOMB_0653</name>
</gene>
<organism evidence="2 3">
    <name type="scientific">Bifidobacterium bombi DSM 19703</name>
    <dbReference type="NCBI Taxonomy" id="1341695"/>
    <lineage>
        <taxon>Bacteria</taxon>
        <taxon>Bacillati</taxon>
        <taxon>Actinomycetota</taxon>
        <taxon>Actinomycetes</taxon>
        <taxon>Bifidobacteriales</taxon>
        <taxon>Bifidobacteriaceae</taxon>
        <taxon>Bifidobacterium</taxon>
    </lineage>
</organism>
<proteinExistence type="predicted"/>
<feature type="transmembrane region" description="Helical" evidence="1">
    <location>
        <begin position="596"/>
        <end position="617"/>
    </location>
</feature>
<feature type="transmembrane region" description="Helical" evidence="1">
    <location>
        <begin position="338"/>
        <end position="360"/>
    </location>
</feature>
<dbReference type="Proteomes" id="UP000028730">
    <property type="component" value="Unassembled WGS sequence"/>
</dbReference>
<feature type="transmembrane region" description="Helical" evidence="1">
    <location>
        <begin position="308"/>
        <end position="326"/>
    </location>
</feature>
<sequence>MNLRTSLQPKTGTTLRRCLCWVALIALVECAIFNLPFWESFSASTDSASYLNAMGSGLQRQSDGSLKVTDPSNAYLDTVSDGTSPFLRLDGIGKDMGQATRDGKTKTMNSFHVRVEINGKLVSTTSVSTDVPASLYLRVGRGSAVRVWIMEEQGSIVNCTAVRANIHVPFRFDWWRVAFMAALAALFEAWRPGSKLWRVTLDTKDGAQRKVFAGYALIVVAMASYTIIKAVLHTPPLRFHDPGNYTYDFDQYGHLADSLIHGRTWLDLPVPDALKKAANPYDPSIREALLDRGVTPIYWDYAFFKGHWYTYFGVLPALLLFVPYRLVSRLVVPGGRMLPSAAAVAFFMCLFLIFAALLVIRIIESIAPKTSLAAASMAVTLLVLGSNAAYLIFRMNFYSVPFAASLMFSVIGLWFWFGAGGKTVRHAVTIGSSPAVSWPHLAAGCACVAANLGCRPPFALTALLGIPLFWPQLKALAEGFTSGVSTRLHCSGIHHQPTHSGHAHDAIVVVAAVLAPTFAMVLPICTYNFSRFGSPINFGDHYQLTVADMTSMRNPVGNWLPTLGYYLFLPLRFTAQFPFIALNPMPLGHWSYTEPMIGGIITLCPLLLTALATPLICKRTGQRRCCIALSCCLFLAFAQLLIDTVRGGLAWRYMTDSGWLFALAALPTMLAALPSSPDIRMTDDLQMSYGTGLWNRVQHWVRPTPHHTAAVRVKALRLLIALLLVFSMAMTLLSMFVPGRDDALQRNDQVLYHAMQSWFSLL</sequence>
<feature type="transmembrane region" description="Helical" evidence="1">
    <location>
        <begin position="372"/>
        <end position="393"/>
    </location>
</feature>
<dbReference type="eggNOG" id="COG1807">
    <property type="taxonomic scope" value="Bacteria"/>
</dbReference>
<name>A0A080N2R0_9BIFI</name>
<feature type="transmembrane region" description="Helical" evidence="1">
    <location>
        <begin position="624"/>
        <end position="642"/>
    </location>
</feature>
<dbReference type="AlphaFoldDB" id="A0A080N2R0"/>
<protein>
    <recommendedName>
        <fullName evidence="4">Glycosyltransferase</fullName>
    </recommendedName>
</protein>
<keyword evidence="1" id="KW-0812">Transmembrane</keyword>
<reference evidence="2 3" key="1">
    <citation type="journal article" date="2014" name="Appl. Environ. Microbiol.">
        <title>Genomic encyclopedia of type strains of the genus Bifidobacterium.</title>
        <authorList>
            <person name="Milani C."/>
            <person name="Lugli G.A."/>
            <person name="Duranti S."/>
            <person name="Turroni F."/>
            <person name="Bottacini F."/>
            <person name="Mangifesta M."/>
            <person name="Sanchez B."/>
            <person name="Viappiani A."/>
            <person name="Mancabelli L."/>
            <person name="Taminiau B."/>
            <person name="Delcenserie V."/>
            <person name="Barrangou R."/>
            <person name="Margolles A."/>
            <person name="van Sinderen D."/>
            <person name="Ventura M."/>
        </authorList>
    </citation>
    <scope>NUCLEOTIDE SEQUENCE [LARGE SCALE GENOMIC DNA]</scope>
    <source>
        <strain evidence="2 3">DSM 19703</strain>
    </source>
</reference>
<feature type="transmembrane region" description="Helical" evidence="1">
    <location>
        <begin position="657"/>
        <end position="673"/>
    </location>
</feature>
<dbReference type="EMBL" id="ATLK01000001">
    <property type="protein sequence ID" value="KFF31308.1"/>
    <property type="molecule type" value="Genomic_DNA"/>
</dbReference>
<feature type="transmembrane region" description="Helical" evidence="1">
    <location>
        <begin position="506"/>
        <end position="529"/>
    </location>
</feature>
<evidence type="ECO:0000313" key="2">
    <source>
        <dbReference type="EMBL" id="KFF31308.1"/>
    </source>
</evidence>
<evidence type="ECO:0008006" key="4">
    <source>
        <dbReference type="Google" id="ProtNLM"/>
    </source>
</evidence>
<accession>A0A080N2R0</accession>